<dbReference type="InterPro" id="IPR013221">
    <property type="entry name" value="Mur_ligase_cen"/>
</dbReference>
<dbReference type="EMBL" id="AP025637">
    <property type="protein sequence ID" value="BDG71118.1"/>
    <property type="molecule type" value="Genomic_DNA"/>
</dbReference>
<evidence type="ECO:0000259" key="14">
    <source>
        <dbReference type="Pfam" id="PF08245"/>
    </source>
</evidence>
<keyword evidence="1 10" id="KW-0963">Cytoplasm</keyword>
<dbReference type="InterPro" id="IPR035911">
    <property type="entry name" value="MurE/MurF_N"/>
</dbReference>
<evidence type="ECO:0000256" key="3">
    <source>
        <dbReference type="ARBA" id="ARBA00022618"/>
    </source>
</evidence>
<sequence>MTALWTSAELRAATGGTLAREVAVTGISIDTRSIVPGDLFVALRDARDGHDFVAQALGKGAAAALVDRDPPGVDADAPLLRVADTLAGLTALGAAGRARSVARVVGVTGSVGKTTTKEMLRVALSAFGPTHASAASFNNHWGVPITLARLPRDAAFAVVEMGMNNRGEIAPLSRLARPHVALITNIGTAHIGRLGSEDAIAEEKGDIIAGVAPGGTLVLPADSRFAATVAQRAHGVGLAVLTHGETPGADARLVGYEGDSEGGRAEIILRGERIGVMLATPGRHVALNACAALAAIAALGLNARTGAAALPAFGAPAGRGRRSRITVADGEALLIDDSYNASPPSIRAGLSVLAAQAAARRIAALGDMLELGADGAAIHASLAPDAAAACDLVFCCGEMMGHLYRALPDARRGAHLPDSTALAPVLRDALRAGDAVLVKGSLGSRMKVVVDALTAGERA</sequence>
<keyword evidence="3 10" id="KW-0132">Cell division</keyword>
<protein>
    <recommendedName>
        <fullName evidence="10 11">UDP-N-acetylmuramoyl-tripeptide--D-alanyl-D-alanine ligase</fullName>
        <ecNumber evidence="10 11">6.3.2.10</ecNumber>
    </recommendedName>
    <alternativeName>
        <fullName evidence="10">D-alanyl-D-alanine-adding enzyme</fullName>
    </alternativeName>
</protein>
<comment type="function">
    <text evidence="10 11">Involved in cell wall formation. Catalyzes the final step in the synthesis of UDP-N-acetylmuramoyl-pentapeptide, the precursor of murein.</text>
</comment>
<evidence type="ECO:0000313" key="15">
    <source>
        <dbReference type="EMBL" id="BDG71118.1"/>
    </source>
</evidence>
<dbReference type="InterPro" id="IPR051046">
    <property type="entry name" value="MurCDEF_CellWall_CoF430Synth"/>
</dbReference>
<dbReference type="PANTHER" id="PTHR43024">
    <property type="entry name" value="UDP-N-ACETYLMURAMOYL-TRIPEPTIDE--D-ALANYL-D-ALANINE LIGASE"/>
    <property type="match status" value="1"/>
</dbReference>
<keyword evidence="7 10" id="KW-0573">Peptidoglycan synthesis</keyword>
<dbReference type="SUPFAM" id="SSF53244">
    <property type="entry name" value="MurD-like peptide ligases, peptide-binding domain"/>
    <property type="match status" value="1"/>
</dbReference>
<evidence type="ECO:0000256" key="11">
    <source>
        <dbReference type="RuleBase" id="RU004136"/>
    </source>
</evidence>
<evidence type="ECO:0000256" key="10">
    <source>
        <dbReference type="HAMAP-Rule" id="MF_02019"/>
    </source>
</evidence>
<dbReference type="SUPFAM" id="SSF53623">
    <property type="entry name" value="MurD-like peptide ligases, catalytic domain"/>
    <property type="match status" value="1"/>
</dbReference>
<dbReference type="Proteomes" id="UP000831327">
    <property type="component" value="Chromosome"/>
</dbReference>
<proteinExistence type="inferred from homology"/>
<gene>
    <name evidence="10 15" type="primary">murF</name>
    <name evidence="15" type="ORF">Rmf_10470</name>
</gene>
<dbReference type="Pfam" id="PF01225">
    <property type="entry name" value="Mur_ligase"/>
    <property type="match status" value="1"/>
</dbReference>
<keyword evidence="2 10" id="KW-0436">Ligase</keyword>
<evidence type="ECO:0000256" key="2">
    <source>
        <dbReference type="ARBA" id="ARBA00022598"/>
    </source>
</evidence>
<dbReference type="Pfam" id="PF02875">
    <property type="entry name" value="Mur_ligase_C"/>
    <property type="match status" value="1"/>
</dbReference>
<evidence type="ECO:0000256" key="7">
    <source>
        <dbReference type="ARBA" id="ARBA00022984"/>
    </source>
</evidence>
<keyword evidence="4 10" id="KW-0547">Nucleotide-binding</keyword>
<evidence type="ECO:0000256" key="4">
    <source>
        <dbReference type="ARBA" id="ARBA00022741"/>
    </source>
</evidence>
<dbReference type="Pfam" id="PF08245">
    <property type="entry name" value="Mur_ligase_M"/>
    <property type="match status" value="1"/>
</dbReference>
<dbReference type="InterPro" id="IPR036565">
    <property type="entry name" value="Mur-like_cat_sf"/>
</dbReference>
<dbReference type="Gene3D" id="3.90.190.20">
    <property type="entry name" value="Mur ligase, C-terminal domain"/>
    <property type="match status" value="1"/>
</dbReference>
<dbReference type="HAMAP" id="MF_02019">
    <property type="entry name" value="MurF"/>
    <property type="match status" value="1"/>
</dbReference>
<dbReference type="RefSeq" id="WP_244458409.1">
    <property type="nucleotide sequence ID" value="NZ_AP025637.1"/>
</dbReference>
<evidence type="ECO:0000256" key="8">
    <source>
        <dbReference type="ARBA" id="ARBA00023306"/>
    </source>
</evidence>
<keyword evidence="6 10" id="KW-0133">Cell shape</keyword>
<feature type="domain" description="Mur ligase C-terminal" evidence="13">
    <location>
        <begin position="329"/>
        <end position="441"/>
    </location>
</feature>
<dbReference type="EC" id="6.3.2.10" evidence="10 11"/>
<feature type="domain" description="Mur ligase N-terminal catalytic" evidence="12">
    <location>
        <begin position="24"/>
        <end position="70"/>
    </location>
</feature>
<dbReference type="PANTHER" id="PTHR43024:SF1">
    <property type="entry name" value="UDP-N-ACETYLMURAMOYL-TRIPEPTIDE--D-ALANYL-D-ALANINE LIGASE"/>
    <property type="match status" value="1"/>
</dbReference>
<dbReference type="InterPro" id="IPR005863">
    <property type="entry name" value="UDP-N-AcMur_synth"/>
</dbReference>
<evidence type="ECO:0000256" key="9">
    <source>
        <dbReference type="ARBA" id="ARBA00023316"/>
    </source>
</evidence>
<dbReference type="NCBIfam" id="TIGR01143">
    <property type="entry name" value="murF"/>
    <property type="match status" value="1"/>
</dbReference>
<keyword evidence="8 10" id="KW-0131">Cell cycle</keyword>
<evidence type="ECO:0000259" key="12">
    <source>
        <dbReference type="Pfam" id="PF01225"/>
    </source>
</evidence>
<keyword evidence="5 10" id="KW-0067">ATP-binding</keyword>
<comment type="catalytic activity">
    <reaction evidence="10 11">
        <text>D-alanyl-D-alanine + UDP-N-acetyl-alpha-D-muramoyl-L-alanyl-gamma-D-glutamyl-meso-2,6-diaminopimelate + ATP = UDP-N-acetyl-alpha-D-muramoyl-L-alanyl-gamma-D-glutamyl-meso-2,6-diaminopimeloyl-D-alanyl-D-alanine + ADP + phosphate + H(+)</text>
        <dbReference type="Rhea" id="RHEA:28374"/>
        <dbReference type="ChEBI" id="CHEBI:15378"/>
        <dbReference type="ChEBI" id="CHEBI:30616"/>
        <dbReference type="ChEBI" id="CHEBI:43474"/>
        <dbReference type="ChEBI" id="CHEBI:57822"/>
        <dbReference type="ChEBI" id="CHEBI:61386"/>
        <dbReference type="ChEBI" id="CHEBI:83905"/>
        <dbReference type="ChEBI" id="CHEBI:456216"/>
        <dbReference type="EC" id="6.3.2.10"/>
    </reaction>
</comment>
<evidence type="ECO:0000259" key="13">
    <source>
        <dbReference type="Pfam" id="PF02875"/>
    </source>
</evidence>
<evidence type="ECO:0000256" key="1">
    <source>
        <dbReference type="ARBA" id="ARBA00022490"/>
    </source>
</evidence>
<dbReference type="InterPro" id="IPR004101">
    <property type="entry name" value="Mur_ligase_C"/>
</dbReference>
<evidence type="ECO:0000256" key="5">
    <source>
        <dbReference type="ARBA" id="ARBA00022840"/>
    </source>
</evidence>
<name>A0ABN6P070_9PROT</name>
<evidence type="ECO:0000256" key="6">
    <source>
        <dbReference type="ARBA" id="ARBA00022960"/>
    </source>
</evidence>
<dbReference type="SUPFAM" id="SSF63418">
    <property type="entry name" value="MurE/MurF N-terminal domain"/>
    <property type="match status" value="1"/>
</dbReference>
<keyword evidence="9 10" id="KW-0961">Cell wall biogenesis/degradation</keyword>
<comment type="similarity">
    <text evidence="10">Belongs to the MurCDEF family. MurF subfamily.</text>
</comment>
<dbReference type="Gene3D" id="3.40.1190.10">
    <property type="entry name" value="Mur-like, catalytic domain"/>
    <property type="match status" value="1"/>
</dbReference>
<feature type="binding site" evidence="10">
    <location>
        <begin position="109"/>
        <end position="115"/>
    </location>
    <ligand>
        <name>ATP</name>
        <dbReference type="ChEBI" id="CHEBI:30616"/>
    </ligand>
</feature>
<dbReference type="InterPro" id="IPR036615">
    <property type="entry name" value="Mur_ligase_C_dom_sf"/>
</dbReference>
<keyword evidence="16" id="KW-1185">Reference proteome</keyword>
<feature type="domain" description="Mur ligase central" evidence="14">
    <location>
        <begin position="107"/>
        <end position="295"/>
    </location>
</feature>
<dbReference type="GO" id="GO:0016874">
    <property type="term" value="F:ligase activity"/>
    <property type="evidence" value="ECO:0007669"/>
    <property type="project" value="UniProtKB-KW"/>
</dbReference>
<evidence type="ECO:0000313" key="16">
    <source>
        <dbReference type="Proteomes" id="UP000831327"/>
    </source>
</evidence>
<dbReference type="Gene3D" id="3.40.1390.10">
    <property type="entry name" value="MurE/MurF, N-terminal domain"/>
    <property type="match status" value="1"/>
</dbReference>
<organism evidence="15 16">
    <name type="scientific">Roseomonas fluvialis</name>
    <dbReference type="NCBI Taxonomy" id="1750527"/>
    <lineage>
        <taxon>Bacteria</taxon>
        <taxon>Pseudomonadati</taxon>
        <taxon>Pseudomonadota</taxon>
        <taxon>Alphaproteobacteria</taxon>
        <taxon>Acetobacterales</taxon>
        <taxon>Roseomonadaceae</taxon>
        <taxon>Roseomonas</taxon>
    </lineage>
</organism>
<comment type="pathway">
    <text evidence="10 11">Cell wall biogenesis; peptidoglycan biosynthesis.</text>
</comment>
<comment type="subcellular location">
    <subcellularLocation>
        <location evidence="10 11">Cytoplasm</location>
    </subcellularLocation>
</comment>
<accession>A0ABN6P070</accession>
<reference evidence="15 16" key="1">
    <citation type="journal article" date="2016" name="Microbes Environ.">
        <title>Phylogenetically diverse aerobic anoxygenic phototrophic bacteria isolated from epilithic biofilms in Tama river, Japan.</title>
        <authorList>
            <person name="Hirose S."/>
            <person name="Matsuura K."/>
            <person name="Haruta S."/>
        </authorList>
    </citation>
    <scope>NUCLEOTIDE SEQUENCE [LARGE SCALE GENOMIC DNA]</scope>
    <source>
        <strain evidence="15 16">S08</strain>
    </source>
</reference>
<dbReference type="InterPro" id="IPR000713">
    <property type="entry name" value="Mur_ligase_N"/>
</dbReference>